<dbReference type="AlphaFoldDB" id="A0A2R6P799"/>
<evidence type="ECO:0000313" key="13">
    <source>
        <dbReference type="Proteomes" id="UP000241394"/>
    </source>
</evidence>
<dbReference type="PROSITE" id="PS00108">
    <property type="entry name" value="PROTEIN_KINASE_ST"/>
    <property type="match status" value="1"/>
</dbReference>
<dbReference type="Pfam" id="PF00069">
    <property type="entry name" value="Pkinase"/>
    <property type="match status" value="2"/>
</dbReference>
<dbReference type="FunFam" id="1.10.510.10:FF:000028">
    <property type="entry name" value="serine/threonine-protein kinase D6PK-like"/>
    <property type="match status" value="1"/>
</dbReference>
<keyword evidence="7" id="KW-0067">ATP-binding</keyword>
<feature type="compositionally biased region" description="Polar residues" evidence="10">
    <location>
        <begin position="335"/>
        <end position="346"/>
    </location>
</feature>
<evidence type="ECO:0000256" key="3">
    <source>
        <dbReference type="ARBA" id="ARBA00022527"/>
    </source>
</evidence>
<evidence type="ECO:0000259" key="11">
    <source>
        <dbReference type="PROSITE" id="PS50011"/>
    </source>
</evidence>
<dbReference type="Gramene" id="PSR86504">
    <property type="protein sequence ID" value="PSR86504"/>
    <property type="gene ID" value="CEY00_Acc32126"/>
</dbReference>
<evidence type="ECO:0000256" key="7">
    <source>
        <dbReference type="ARBA" id="ARBA00022840"/>
    </source>
</evidence>
<feature type="compositionally biased region" description="Polar residues" evidence="10">
    <location>
        <begin position="398"/>
        <end position="409"/>
    </location>
</feature>
<dbReference type="InterPro" id="IPR000719">
    <property type="entry name" value="Prot_kinase_dom"/>
</dbReference>
<evidence type="ECO:0000256" key="9">
    <source>
        <dbReference type="ARBA" id="ARBA00048679"/>
    </source>
</evidence>
<dbReference type="GO" id="GO:0005524">
    <property type="term" value="F:ATP binding"/>
    <property type="evidence" value="ECO:0007669"/>
    <property type="project" value="UniProtKB-KW"/>
</dbReference>
<keyword evidence="5" id="KW-0547">Nucleotide-binding</keyword>
<dbReference type="CDD" id="cd05574">
    <property type="entry name" value="STKc_phototropin_like"/>
    <property type="match status" value="1"/>
</dbReference>
<comment type="caution">
    <text evidence="12">The sequence shown here is derived from an EMBL/GenBank/DDBJ whole genome shotgun (WGS) entry which is preliminary data.</text>
</comment>
<evidence type="ECO:0000313" key="12">
    <source>
        <dbReference type="EMBL" id="PSR86504.1"/>
    </source>
</evidence>
<dbReference type="Proteomes" id="UP000241394">
    <property type="component" value="Chromosome LG28"/>
</dbReference>
<comment type="similarity">
    <text evidence="1">Belongs to the protein kinase superfamily. AGC Ser/Thr protein kinase family.</text>
</comment>
<dbReference type="Gene3D" id="1.10.510.10">
    <property type="entry name" value="Transferase(Phosphotransferase) domain 1"/>
    <property type="match status" value="2"/>
</dbReference>
<gene>
    <name evidence="12" type="ORF">CEY00_Acc32126</name>
</gene>
<organism evidence="12 13">
    <name type="scientific">Actinidia chinensis var. chinensis</name>
    <name type="common">Chinese soft-hair kiwi</name>
    <dbReference type="NCBI Taxonomy" id="1590841"/>
    <lineage>
        <taxon>Eukaryota</taxon>
        <taxon>Viridiplantae</taxon>
        <taxon>Streptophyta</taxon>
        <taxon>Embryophyta</taxon>
        <taxon>Tracheophyta</taxon>
        <taxon>Spermatophyta</taxon>
        <taxon>Magnoliopsida</taxon>
        <taxon>eudicotyledons</taxon>
        <taxon>Gunneridae</taxon>
        <taxon>Pentapetalae</taxon>
        <taxon>asterids</taxon>
        <taxon>Ericales</taxon>
        <taxon>Actinidiaceae</taxon>
        <taxon>Actinidia</taxon>
    </lineage>
</organism>
<proteinExistence type="inferred from homology"/>
<dbReference type="EC" id="2.7.11.1" evidence="2"/>
<feature type="region of interest" description="Disordered" evidence="10">
    <location>
        <begin position="1"/>
        <end position="35"/>
    </location>
</feature>
<name>A0A2R6P799_ACTCC</name>
<reference evidence="12 13" key="1">
    <citation type="submission" date="2017-07" db="EMBL/GenBank/DDBJ databases">
        <title>An improved, manually edited Actinidia chinensis var. chinensis (kiwifruit) genome highlights the challenges associated with draft genomes and gene prediction in plants.</title>
        <authorList>
            <person name="Pilkington S."/>
            <person name="Crowhurst R."/>
            <person name="Hilario E."/>
            <person name="Nardozza S."/>
            <person name="Fraser L."/>
            <person name="Peng Y."/>
            <person name="Gunaseelan K."/>
            <person name="Simpson R."/>
            <person name="Tahir J."/>
            <person name="Deroles S."/>
            <person name="Templeton K."/>
            <person name="Luo Z."/>
            <person name="Davy M."/>
            <person name="Cheng C."/>
            <person name="Mcneilage M."/>
            <person name="Scaglione D."/>
            <person name="Liu Y."/>
            <person name="Zhang Q."/>
            <person name="Datson P."/>
            <person name="De Silva N."/>
            <person name="Gardiner S."/>
            <person name="Bassett H."/>
            <person name="Chagne D."/>
            <person name="Mccallum J."/>
            <person name="Dzierzon H."/>
            <person name="Deng C."/>
            <person name="Wang Y.-Y."/>
            <person name="Barron N."/>
            <person name="Manako K."/>
            <person name="Bowen J."/>
            <person name="Foster T."/>
            <person name="Erridge Z."/>
            <person name="Tiffin H."/>
            <person name="Waite C."/>
            <person name="Davies K."/>
            <person name="Grierson E."/>
            <person name="Laing W."/>
            <person name="Kirk R."/>
            <person name="Chen X."/>
            <person name="Wood M."/>
            <person name="Montefiori M."/>
            <person name="Brummell D."/>
            <person name="Schwinn K."/>
            <person name="Catanach A."/>
            <person name="Fullerton C."/>
            <person name="Li D."/>
            <person name="Meiyalaghan S."/>
            <person name="Nieuwenhuizen N."/>
            <person name="Read N."/>
            <person name="Prakash R."/>
            <person name="Hunter D."/>
            <person name="Zhang H."/>
            <person name="Mckenzie M."/>
            <person name="Knabel M."/>
            <person name="Harris A."/>
            <person name="Allan A."/>
            <person name="Chen A."/>
            <person name="Janssen B."/>
            <person name="Plunkett B."/>
            <person name="Dwamena C."/>
            <person name="Voogd C."/>
            <person name="Leif D."/>
            <person name="Lafferty D."/>
            <person name="Souleyre E."/>
            <person name="Varkonyi-Gasic E."/>
            <person name="Gambi F."/>
            <person name="Hanley J."/>
            <person name="Yao J.-L."/>
            <person name="Cheung J."/>
            <person name="David K."/>
            <person name="Warren B."/>
            <person name="Marsh K."/>
            <person name="Snowden K."/>
            <person name="Lin-Wang K."/>
            <person name="Brian L."/>
            <person name="Martinez-Sanchez M."/>
            <person name="Wang M."/>
            <person name="Ileperuma N."/>
            <person name="Macnee N."/>
            <person name="Campin R."/>
            <person name="Mcatee P."/>
            <person name="Drummond R."/>
            <person name="Espley R."/>
            <person name="Ireland H."/>
            <person name="Wu R."/>
            <person name="Atkinson R."/>
            <person name="Karunairetnam S."/>
            <person name="Bulley S."/>
            <person name="Chunkath S."/>
            <person name="Hanley Z."/>
            <person name="Storey R."/>
            <person name="Thrimawithana A."/>
            <person name="Thomson S."/>
            <person name="David C."/>
            <person name="Testolin R."/>
        </authorList>
    </citation>
    <scope>NUCLEOTIDE SEQUENCE [LARGE SCALE GENOMIC DNA]</scope>
    <source>
        <strain evidence="13">cv. Red5</strain>
        <tissue evidence="12">Young leaf</tissue>
    </source>
</reference>
<keyword evidence="3" id="KW-0723">Serine/threonine-protein kinase</keyword>
<sequence>MRPANMATMSGTSEIVESVEELDSESKMDGHTGKRRMLKPGQICSIEDDINQLFEAIDIRTAGRRSGLQQVGKDSLRKSAMKRPMRPGSSQASGIGISESVSLKQALRGLCISQASEMAAMKRLSKPSGSSRSSEAGTIKRLYREVVDEATESGLPLDEGKRNVVEISLVLEGGTSNLFEKTSESGQLPNVRHLNQHDHSSTSLVDESTDLTPKAKMTKILPEDEFVSLPTHGGYEISMAALRRNGKPTLTHSLSMTHVSEKLPALDEINPALDEVPVKSVEPDKEQKGKLHLASSLSSDNNASNNGVKSASSCRYIIGPVFRSKNFVKKKAKQDPTSVPNSSSQCDGGVDSDLGPSTSKMACQGYNCEEKSSPASRTTNASSETGSNAMDSRLGKSVSDSNCGTSTRAVISKADEKSRSREKGEFSQSSKSSIGEYSSSTSISEESTLSGSSRSGYRPHMSKDLRWEAIRDVHKQHGCLGLKHFKLLKKLGSGDIGTVYLAELTGSNCLFALKIMDNEFLANRKKMHRAQTEREILQMLDHPFLPTLFAHFTTDKFSCLVLEHCPGGDLHVIRQKQPNKSFSEQAARFYVAEVLLALEYLHMLGVVYRDLKPENILVREDGHIMLSDFDLSLRCAVNPTLLTSSPIVESPKRESSPCTDSSCIHPFCLQPSWQVPCFTPKLISAAAKTRKLKADLAAQVSPLPQLVAEPTGARSNSFVGTHEYLAPEIIRGDGHGSAVDWWTFGIFLYELVYGKTPFKGPANEDTLSNVVSHSLKFPANPIVSSHTRDLIRGLLVKEPENRLGSVKGAAEIKQHPFFEGLNWALIRCAIPPELPKVCDIGNVNVDVSSQNKESSRCPEECKSTGDNVEFEMF</sequence>
<feature type="compositionally biased region" description="Polar residues" evidence="10">
    <location>
        <begin position="373"/>
        <end position="390"/>
    </location>
</feature>
<feature type="domain" description="Protein kinase" evidence="11">
    <location>
        <begin position="485"/>
        <end position="818"/>
    </location>
</feature>
<feature type="compositionally biased region" description="Basic and acidic residues" evidence="10">
    <location>
        <begin position="413"/>
        <end position="425"/>
    </location>
</feature>
<dbReference type="SMART" id="SM00220">
    <property type="entry name" value="S_TKc"/>
    <property type="match status" value="1"/>
</dbReference>
<dbReference type="InParanoid" id="A0A2R6P799"/>
<dbReference type="GO" id="GO:0004674">
    <property type="term" value="F:protein serine/threonine kinase activity"/>
    <property type="evidence" value="ECO:0007669"/>
    <property type="project" value="UniProtKB-KW"/>
</dbReference>
<evidence type="ECO:0000256" key="5">
    <source>
        <dbReference type="ARBA" id="ARBA00022741"/>
    </source>
</evidence>
<feature type="region of interest" description="Disordered" evidence="10">
    <location>
        <begin position="369"/>
        <end position="459"/>
    </location>
</feature>
<dbReference type="PANTHER" id="PTHR45637">
    <property type="entry name" value="FLIPPASE KINASE 1-RELATED"/>
    <property type="match status" value="1"/>
</dbReference>
<reference evidence="13" key="2">
    <citation type="journal article" date="2018" name="BMC Genomics">
        <title>A manually annotated Actinidia chinensis var. chinensis (kiwifruit) genome highlights the challenges associated with draft genomes and gene prediction in plants.</title>
        <authorList>
            <person name="Pilkington S.M."/>
            <person name="Crowhurst R."/>
            <person name="Hilario E."/>
            <person name="Nardozza S."/>
            <person name="Fraser L."/>
            <person name="Peng Y."/>
            <person name="Gunaseelan K."/>
            <person name="Simpson R."/>
            <person name="Tahir J."/>
            <person name="Deroles S.C."/>
            <person name="Templeton K."/>
            <person name="Luo Z."/>
            <person name="Davy M."/>
            <person name="Cheng C."/>
            <person name="McNeilage M."/>
            <person name="Scaglione D."/>
            <person name="Liu Y."/>
            <person name="Zhang Q."/>
            <person name="Datson P."/>
            <person name="De Silva N."/>
            <person name="Gardiner S.E."/>
            <person name="Bassett H."/>
            <person name="Chagne D."/>
            <person name="McCallum J."/>
            <person name="Dzierzon H."/>
            <person name="Deng C."/>
            <person name="Wang Y.Y."/>
            <person name="Barron L."/>
            <person name="Manako K."/>
            <person name="Bowen J."/>
            <person name="Foster T.M."/>
            <person name="Erridge Z.A."/>
            <person name="Tiffin H."/>
            <person name="Waite C.N."/>
            <person name="Davies K.M."/>
            <person name="Grierson E.P."/>
            <person name="Laing W.A."/>
            <person name="Kirk R."/>
            <person name="Chen X."/>
            <person name="Wood M."/>
            <person name="Montefiori M."/>
            <person name="Brummell D.A."/>
            <person name="Schwinn K.E."/>
            <person name="Catanach A."/>
            <person name="Fullerton C."/>
            <person name="Li D."/>
            <person name="Meiyalaghan S."/>
            <person name="Nieuwenhuizen N."/>
            <person name="Read N."/>
            <person name="Prakash R."/>
            <person name="Hunter D."/>
            <person name="Zhang H."/>
            <person name="McKenzie M."/>
            <person name="Knabel M."/>
            <person name="Harris A."/>
            <person name="Allan A.C."/>
            <person name="Gleave A."/>
            <person name="Chen A."/>
            <person name="Janssen B.J."/>
            <person name="Plunkett B."/>
            <person name="Ampomah-Dwamena C."/>
            <person name="Voogd C."/>
            <person name="Leif D."/>
            <person name="Lafferty D."/>
            <person name="Souleyre E.J.F."/>
            <person name="Varkonyi-Gasic E."/>
            <person name="Gambi F."/>
            <person name="Hanley J."/>
            <person name="Yao J.L."/>
            <person name="Cheung J."/>
            <person name="David K.M."/>
            <person name="Warren B."/>
            <person name="Marsh K."/>
            <person name="Snowden K.C."/>
            <person name="Lin-Wang K."/>
            <person name="Brian L."/>
            <person name="Martinez-Sanchez M."/>
            <person name="Wang M."/>
            <person name="Ileperuma N."/>
            <person name="Macnee N."/>
            <person name="Campin R."/>
            <person name="McAtee P."/>
            <person name="Drummond R.S.M."/>
            <person name="Espley R.V."/>
            <person name="Ireland H.S."/>
            <person name="Wu R."/>
            <person name="Atkinson R.G."/>
            <person name="Karunairetnam S."/>
            <person name="Bulley S."/>
            <person name="Chunkath S."/>
            <person name="Hanley Z."/>
            <person name="Storey R."/>
            <person name="Thrimawithana A.H."/>
            <person name="Thomson S."/>
            <person name="David C."/>
            <person name="Testolin R."/>
            <person name="Huang H."/>
            <person name="Hellens R.P."/>
            <person name="Schaffer R.J."/>
        </authorList>
    </citation>
    <scope>NUCLEOTIDE SEQUENCE [LARGE SCALE GENOMIC DNA]</scope>
    <source>
        <strain evidence="13">cv. Red5</strain>
    </source>
</reference>
<evidence type="ECO:0000256" key="4">
    <source>
        <dbReference type="ARBA" id="ARBA00022679"/>
    </source>
</evidence>
<dbReference type="OMA" id="ICVETPM"/>
<feature type="region of interest" description="Disordered" evidence="10">
    <location>
        <begin position="328"/>
        <end position="353"/>
    </location>
</feature>
<feature type="compositionally biased region" description="Low complexity" evidence="10">
    <location>
        <begin position="293"/>
        <end position="306"/>
    </location>
</feature>
<dbReference type="STRING" id="1590841.A0A2R6P799"/>
<accession>A0A2R6P799</accession>
<dbReference type="SUPFAM" id="SSF56112">
    <property type="entry name" value="Protein kinase-like (PK-like)"/>
    <property type="match status" value="1"/>
</dbReference>
<keyword evidence="6 12" id="KW-0418">Kinase</keyword>
<dbReference type="InterPro" id="IPR008271">
    <property type="entry name" value="Ser/Thr_kinase_AS"/>
</dbReference>
<evidence type="ECO:0000256" key="8">
    <source>
        <dbReference type="ARBA" id="ARBA00047899"/>
    </source>
</evidence>
<comment type="catalytic activity">
    <reaction evidence="9">
        <text>L-seryl-[protein] + ATP = O-phospho-L-seryl-[protein] + ADP + H(+)</text>
        <dbReference type="Rhea" id="RHEA:17989"/>
        <dbReference type="Rhea" id="RHEA-COMP:9863"/>
        <dbReference type="Rhea" id="RHEA-COMP:11604"/>
        <dbReference type="ChEBI" id="CHEBI:15378"/>
        <dbReference type="ChEBI" id="CHEBI:29999"/>
        <dbReference type="ChEBI" id="CHEBI:30616"/>
        <dbReference type="ChEBI" id="CHEBI:83421"/>
        <dbReference type="ChEBI" id="CHEBI:456216"/>
        <dbReference type="EC" id="2.7.11.1"/>
    </reaction>
</comment>
<evidence type="ECO:0000256" key="2">
    <source>
        <dbReference type="ARBA" id="ARBA00012513"/>
    </source>
</evidence>
<feature type="compositionally biased region" description="Low complexity" evidence="10">
    <location>
        <begin position="427"/>
        <end position="456"/>
    </location>
</feature>
<keyword evidence="13" id="KW-1185">Reference proteome</keyword>
<dbReference type="Gene3D" id="3.30.200.20">
    <property type="entry name" value="Phosphorylase Kinase, domain 1"/>
    <property type="match status" value="1"/>
</dbReference>
<dbReference type="PROSITE" id="PS50011">
    <property type="entry name" value="PROTEIN_KINASE_DOM"/>
    <property type="match status" value="1"/>
</dbReference>
<dbReference type="InterPro" id="IPR011009">
    <property type="entry name" value="Kinase-like_dom_sf"/>
</dbReference>
<keyword evidence="4" id="KW-0808">Transferase</keyword>
<dbReference type="FunFam" id="3.30.200.20:FF:000032">
    <property type="entry name" value="Serine/threonine-protein kinase D6PK-like"/>
    <property type="match status" value="1"/>
</dbReference>
<evidence type="ECO:0000256" key="1">
    <source>
        <dbReference type="ARBA" id="ARBA00009903"/>
    </source>
</evidence>
<protein>
    <recommendedName>
        <fullName evidence="2">non-specific serine/threonine protein kinase</fullName>
        <ecNumber evidence="2">2.7.11.1</ecNumber>
    </recommendedName>
</protein>
<evidence type="ECO:0000256" key="10">
    <source>
        <dbReference type="SAM" id="MobiDB-lite"/>
    </source>
</evidence>
<dbReference type="EMBL" id="NKQK01000028">
    <property type="protein sequence ID" value="PSR86504.1"/>
    <property type="molecule type" value="Genomic_DNA"/>
</dbReference>
<dbReference type="OrthoDB" id="432483at2759"/>
<evidence type="ECO:0000256" key="6">
    <source>
        <dbReference type="ARBA" id="ARBA00022777"/>
    </source>
</evidence>
<dbReference type="FunFam" id="1.10.510.10:FF:000020">
    <property type="entry name" value="serine/threonine-protein kinase D6PK-like"/>
    <property type="match status" value="1"/>
</dbReference>
<comment type="catalytic activity">
    <reaction evidence="8">
        <text>L-threonyl-[protein] + ATP = O-phospho-L-threonyl-[protein] + ADP + H(+)</text>
        <dbReference type="Rhea" id="RHEA:46608"/>
        <dbReference type="Rhea" id="RHEA-COMP:11060"/>
        <dbReference type="Rhea" id="RHEA-COMP:11605"/>
        <dbReference type="ChEBI" id="CHEBI:15378"/>
        <dbReference type="ChEBI" id="CHEBI:30013"/>
        <dbReference type="ChEBI" id="CHEBI:30616"/>
        <dbReference type="ChEBI" id="CHEBI:61977"/>
        <dbReference type="ChEBI" id="CHEBI:456216"/>
        <dbReference type="EC" id="2.7.11.1"/>
    </reaction>
</comment>
<feature type="region of interest" description="Disordered" evidence="10">
    <location>
        <begin position="68"/>
        <end position="94"/>
    </location>
</feature>
<feature type="region of interest" description="Disordered" evidence="10">
    <location>
        <begin position="280"/>
        <end position="309"/>
    </location>
</feature>